<sequence length="304" mass="34818">MALSPVVVFAYNRPWHIRQTIDSLRENILASESEVFIYSDAASTEAELAKVAEVRAYIKTLGRGFKKITVIERDINFGLAESIIEGVTTVLGMYDKIIVLEDDMVTSPYFLTYMNEGLDRFSSSDDVICIHGYLYPVREVLPETFFLLGADCWGWATWQRGWSLFNPDGKALFDELERRALTYLFDFNNSYPYTKMLRRQLVGENNSWAIRWYASAFLAGKLTLYPGRSLVNNIGNDSSGRHCGSSSNLDVRLSDVPIKFSDVEIVQSVEARLAFERFFRRNKMLNLYDMMCRALSTFQGRLLV</sequence>
<proteinExistence type="predicted"/>
<dbReference type="EMBL" id="LUUJ01000103">
    <property type="protein sequence ID" value="OAI13051.1"/>
    <property type="molecule type" value="Genomic_DNA"/>
</dbReference>
<dbReference type="RefSeq" id="WP_064041629.1">
    <property type="nucleotide sequence ID" value="NZ_LUUJ01000103.1"/>
</dbReference>
<gene>
    <name evidence="2" type="ORF">A1507_18015</name>
</gene>
<dbReference type="Pfam" id="PF00535">
    <property type="entry name" value="Glycos_transf_2"/>
    <property type="match status" value="1"/>
</dbReference>
<feature type="domain" description="Glycosyltransferase 2-like" evidence="1">
    <location>
        <begin position="6"/>
        <end position="120"/>
    </location>
</feature>
<evidence type="ECO:0000313" key="2">
    <source>
        <dbReference type="EMBL" id="OAI13051.1"/>
    </source>
</evidence>
<dbReference type="OrthoDB" id="5180856at2"/>
<dbReference type="CDD" id="cd00761">
    <property type="entry name" value="Glyco_tranf_GTA_type"/>
    <property type="match status" value="1"/>
</dbReference>
<evidence type="ECO:0000313" key="3">
    <source>
        <dbReference type="Proteomes" id="UP000077857"/>
    </source>
</evidence>
<evidence type="ECO:0000259" key="1">
    <source>
        <dbReference type="Pfam" id="PF00535"/>
    </source>
</evidence>
<dbReference type="Proteomes" id="UP000077857">
    <property type="component" value="Unassembled WGS sequence"/>
</dbReference>
<dbReference type="SUPFAM" id="SSF53448">
    <property type="entry name" value="Nucleotide-diphospho-sugar transferases"/>
    <property type="match status" value="1"/>
</dbReference>
<accession>A0A177N5E1</accession>
<dbReference type="AlphaFoldDB" id="A0A177N5E1"/>
<keyword evidence="2" id="KW-0808">Transferase</keyword>
<name>A0A177N5E1_9GAMM</name>
<dbReference type="InterPro" id="IPR029044">
    <property type="entry name" value="Nucleotide-diphossugar_trans"/>
</dbReference>
<dbReference type="Gene3D" id="3.90.550.10">
    <property type="entry name" value="Spore Coat Polysaccharide Biosynthesis Protein SpsA, Chain A"/>
    <property type="match status" value="1"/>
</dbReference>
<comment type="caution">
    <text evidence="2">The sequence shown here is derived from an EMBL/GenBank/DDBJ whole genome shotgun (WGS) entry which is preliminary data.</text>
</comment>
<reference evidence="2 3" key="1">
    <citation type="submission" date="2016-03" db="EMBL/GenBank/DDBJ databases">
        <authorList>
            <person name="Ploux O."/>
        </authorList>
    </citation>
    <scope>NUCLEOTIDE SEQUENCE [LARGE SCALE GENOMIC DNA]</scope>
    <source>
        <strain evidence="2 3">R-45378</strain>
    </source>
</reference>
<dbReference type="GO" id="GO:0016740">
    <property type="term" value="F:transferase activity"/>
    <property type="evidence" value="ECO:0007669"/>
    <property type="project" value="UniProtKB-KW"/>
</dbReference>
<protein>
    <submittedName>
        <fullName evidence="2">Glycosyl transferase</fullName>
    </submittedName>
</protein>
<organism evidence="2 3">
    <name type="scientific">Methylomonas koyamae</name>
    <dbReference type="NCBI Taxonomy" id="702114"/>
    <lineage>
        <taxon>Bacteria</taxon>
        <taxon>Pseudomonadati</taxon>
        <taxon>Pseudomonadota</taxon>
        <taxon>Gammaproteobacteria</taxon>
        <taxon>Methylococcales</taxon>
        <taxon>Methylococcaceae</taxon>
        <taxon>Methylomonas</taxon>
    </lineage>
</organism>
<dbReference type="InterPro" id="IPR001173">
    <property type="entry name" value="Glyco_trans_2-like"/>
</dbReference>